<keyword evidence="3" id="KW-1185">Reference proteome</keyword>
<feature type="region of interest" description="Disordered" evidence="1">
    <location>
        <begin position="44"/>
        <end position="84"/>
    </location>
</feature>
<dbReference type="Proteomes" id="UP001446871">
    <property type="component" value="Unassembled WGS sequence"/>
</dbReference>
<evidence type="ECO:0000256" key="1">
    <source>
        <dbReference type="SAM" id="MobiDB-lite"/>
    </source>
</evidence>
<evidence type="ECO:0000313" key="3">
    <source>
        <dbReference type="Proteomes" id="UP001446871"/>
    </source>
</evidence>
<accession>A0ABR1US89</accession>
<gene>
    <name evidence="2" type="ORF">PG996_010639</name>
</gene>
<sequence>MHLNKWSVPEAEPIEEIVAHLKCEMDQNRLTRVPGIEMLTELAAVSPTDRRTEEGRKKKSRLPLKREDEKRRPKPPIQRPPKKHDFYIDESNEEATARMFVLRRTRRLPAHVQFRRRPAHEGRGYVRVRSARGGRWRTTSTTPKFYSAGGTGRGPEAPTHAGKIMESFVMRLEAHLNCQREELNLYDLWASTGSVQPPRVVWPVAAGSDANMRAISNLFNGLSVNGGPFPLFDANAALAEEAIGG</sequence>
<evidence type="ECO:0000313" key="2">
    <source>
        <dbReference type="EMBL" id="KAK8060709.1"/>
    </source>
</evidence>
<dbReference type="EMBL" id="JAQQWM010000006">
    <property type="protein sequence ID" value="KAK8060709.1"/>
    <property type="molecule type" value="Genomic_DNA"/>
</dbReference>
<proteinExistence type="predicted"/>
<organism evidence="2 3">
    <name type="scientific">Apiospora saccharicola</name>
    <dbReference type="NCBI Taxonomy" id="335842"/>
    <lineage>
        <taxon>Eukaryota</taxon>
        <taxon>Fungi</taxon>
        <taxon>Dikarya</taxon>
        <taxon>Ascomycota</taxon>
        <taxon>Pezizomycotina</taxon>
        <taxon>Sordariomycetes</taxon>
        <taxon>Xylariomycetidae</taxon>
        <taxon>Amphisphaeriales</taxon>
        <taxon>Apiosporaceae</taxon>
        <taxon>Apiospora</taxon>
    </lineage>
</organism>
<protein>
    <submittedName>
        <fullName evidence="2">Uncharacterized protein</fullName>
    </submittedName>
</protein>
<feature type="region of interest" description="Disordered" evidence="1">
    <location>
        <begin position="133"/>
        <end position="156"/>
    </location>
</feature>
<comment type="caution">
    <text evidence="2">The sequence shown here is derived from an EMBL/GenBank/DDBJ whole genome shotgun (WGS) entry which is preliminary data.</text>
</comment>
<reference evidence="2 3" key="1">
    <citation type="submission" date="2023-01" db="EMBL/GenBank/DDBJ databases">
        <title>Analysis of 21 Apiospora genomes using comparative genomics revels a genus with tremendous synthesis potential of carbohydrate active enzymes and secondary metabolites.</title>
        <authorList>
            <person name="Sorensen T."/>
        </authorList>
    </citation>
    <scope>NUCLEOTIDE SEQUENCE [LARGE SCALE GENOMIC DNA]</scope>
    <source>
        <strain evidence="2 3">CBS 83171</strain>
    </source>
</reference>
<name>A0ABR1US89_9PEZI</name>